<evidence type="ECO:0000256" key="3">
    <source>
        <dbReference type="ARBA" id="ARBA00023125"/>
    </source>
</evidence>
<dbReference type="InterPro" id="IPR005119">
    <property type="entry name" value="LysR_subst-bd"/>
</dbReference>
<dbReference type="Pfam" id="PF00126">
    <property type="entry name" value="HTH_1"/>
    <property type="match status" value="1"/>
</dbReference>
<proteinExistence type="inferred from homology"/>
<dbReference type="FunFam" id="1.10.10.10:FF:000001">
    <property type="entry name" value="LysR family transcriptional regulator"/>
    <property type="match status" value="1"/>
</dbReference>
<dbReference type="GO" id="GO:0003700">
    <property type="term" value="F:DNA-binding transcription factor activity"/>
    <property type="evidence" value="ECO:0007669"/>
    <property type="project" value="InterPro"/>
</dbReference>
<organism evidence="6 7">
    <name type="scientific">Noviherbaspirillum saxi</name>
    <dbReference type="NCBI Taxonomy" id="2320863"/>
    <lineage>
        <taxon>Bacteria</taxon>
        <taxon>Pseudomonadati</taxon>
        <taxon>Pseudomonadota</taxon>
        <taxon>Betaproteobacteria</taxon>
        <taxon>Burkholderiales</taxon>
        <taxon>Oxalobacteraceae</taxon>
        <taxon>Noviherbaspirillum</taxon>
    </lineage>
</organism>
<dbReference type="RefSeq" id="WP_119769270.1">
    <property type="nucleotide sequence ID" value="NZ_QYUO01000001.1"/>
</dbReference>
<dbReference type="InterPro" id="IPR036390">
    <property type="entry name" value="WH_DNA-bd_sf"/>
</dbReference>
<dbReference type="InterPro" id="IPR058163">
    <property type="entry name" value="LysR-type_TF_proteobact-type"/>
</dbReference>
<evidence type="ECO:0000256" key="4">
    <source>
        <dbReference type="ARBA" id="ARBA00023163"/>
    </source>
</evidence>
<evidence type="ECO:0000313" key="6">
    <source>
        <dbReference type="EMBL" id="RJF99330.1"/>
    </source>
</evidence>
<dbReference type="OrthoDB" id="8683153at2"/>
<dbReference type="EMBL" id="QYUO01000001">
    <property type="protein sequence ID" value="RJF99330.1"/>
    <property type="molecule type" value="Genomic_DNA"/>
</dbReference>
<evidence type="ECO:0000256" key="2">
    <source>
        <dbReference type="ARBA" id="ARBA00023015"/>
    </source>
</evidence>
<sequence>MLRGQFIPTIIELRTFEAVARLRSISAAAAELACSQPTVTYRIRELEQRWSVELFTRTTRTLEWTETTHHFYARVRALLTEIENISSEIQNVALNQLSVSVSPSFAATWLVARLSLFGETHPEIDLRLSATNRFVDLARETVDLAVRLTPHRARLDDDLGAATLLKDERLVLVCSPAYAQRWKCGADIRELTQATLLWHEDTDHWQRFFRHYLGDTAPRTGPCFNNGDLVIRSAIGNQGVGIMRELLAVDALRQGQLVRPFSHTLPCEDSYLVLFQKRMASSRKIIDFVKWIQDEAAESIVWVRLASASPSNRDDSDSPCS</sequence>
<dbReference type="InterPro" id="IPR000847">
    <property type="entry name" value="LysR_HTH_N"/>
</dbReference>
<dbReference type="PANTHER" id="PTHR30537">
    <property type="entry name" value="HTH-TYPE TRANSCRIPTIONAL REGULATOR"/>
    <property type="match status" value="1"/>
</dbReference>
<protein>
    <submittedName>
        <fullName evidence="6">LysR family transcriptional regulator</fullName>
    </submittedName>
</protein>
<accession>A0A3A3FUT5</accession>
<comment type="caution">
    <text evidence="6">The sequence shown here is derived from an EMBL/GenBank/DDBJ whole genome shotgun (WGS) entry which is preliminary data.</text>
</comment>
<keyword evidence="4" id="KW-0804">Transcription</keyword>
<dbReference type="AlphaFoldDB" id="A0A3A3FUT5"/>
<dbReference type="Gene3D" id="1.10.10.10">
    <property type="entry name" value="Winged helix-like DNA-binding domain superfamily/Winged helix DNA-binding domain"/>
    <property type="match status" value="1"/>
</dbReference>
<keyword evidence="2" id="KW-0805">Transcription regulation</keyword>
<dbReference type="GO" id="GO:0003677">
    <property type="term" value="F:DNA binding"/>
    <property type="evidence" value="ECO:0007669"/>
    <property type="project" value="UniProtKB-KW"/>
</dbReference>
<name>A0A3A3FUT5_9BURK</name>
<dbReference type="Pfam" id="PF03466">
    <property type="entry name" value="LysR_substrate"/>
    <property type="match status" value="1"/>
</dbReference>
<dbReference type="SUPFAM" id="SSF46785">
    <property type="entry name" value="Winged helix' DNA-binding domain"/>
    <property type="match status" value="1"/>
</dbReference>
<dbReference type="Proteomes" id="UP000265955">
    <property type="component" value="Unassembled WGS sequence"/>
</dbReference>
<feature type="domain" description="HTH lysR-type" evidence="5">
    <location>
        <begin position="8"/>
        <end position="65"/>
    </location>
</feature>
<keyword evidence="3" id="KW-0238">DNA-binding</keyword>
<dbReference type="PROSITE" id="PS50931">
    <property type="entry name" value="HTH_LYSR"/>
    <property type="match status" value="1"/>
</dbReference>
<evidence type="ECO:0000256" key="1">
    <source>
        <dbReference type="ARBA" id="ARBA00009437"/>
    </source>
</evidence>
<dbReference type="InterPro" id="IPR036388">
    <property type="entry name" value="WH-like_DNA-bd_sf"/>
</dbReference>
<evidence type="ECO:0000259" key="5">
    <source>
        <dbReference type="PROSITE" id="PS50931"/>
    </source>
</evidence>
<keyword evidence="7" id="KW-1185">Reference proteome</keyword>
<dbReference type="CDD" id="cd08432">
    <property type="entry name" value="PBP2_GcdR_TrpI_HvrB_AmpR_like"/>
    <property type="match status" value="1"/>
</dbReference>
<dbReference type="PANTHER" id="PTHR30537:SF5">
    <property type="entry name" value="HTH-TYPE TRANSCRIPTIONAL ACTIVATOR TTDR-RELATED"/>
    <property type="match status" value="1"/>
</dbReference>
<dbReference type="PRINTS" id="PR00039">
    <property type="entry name" value="HTHLYSR"/>
</dbReference>
<dbReference type="Gene3D" id="3.40.190.10">
    <property type="entry name" value="Periplasmic binding protein-like II"/>
    <property type="match status" value="2"/>
</dbReference>
<gene>
    <name evidence="6" type="ORF">D3871_12965</name>
</gene>
<reference evidence="7" key="1">
    <citation type="submission" date="2018-09" db="EMBL/GenBank/DDBJ databases">
        <authorList>
            <person name="Zhu H."/>
        </authorList>
    </citation>
    <scope>NUCLEOTIDE SEQUENCE [LARGE SCALE GENOMIC DNA]</scope>
    <source>
        <strain evidence="7">K1R23-30</strain>
    </source>
</reference>
<comment type="similarity">
    <text evidence="1">Belongs to the LysR transcriptional regulatory family.</text>
</comment>
<evidence type="ECO:0000313" key="7">
    <source>
        <dbReference type="Proteomes" id="UP000265955"/>
    </source>
</evidence>
<dbReference type="SUPFAM" id="SSF53850">
    <property type="entry name" value="Periplasmic binding protein-like II"/>
    <property type="match status" value="1"/>
</dbReference>